<dbReference type="InterPro" id="IPR052974">
    <property type="entry name" value="GH79_Enzymes"/>
</dbReference>
<accession>L8H5W8</accession>
<evidence type="ECO:0000256" key="1">
    <source>
        <dbReference type="SAM" id="SignalP"/>
    </source>
</evidence>
<dbReference type="Gene3D" id="2.60.40.1180">
    <property type="entry name" value="Golgi alpha-mannosidase II"/>
    <property type="match status" value="1"/>
</dbReference>
<name>L8H5W8_ACACF</name>
<sequence>MAGKVLGVCVAVVLLLLVSGGQGVDVVDILLNTEQGVDYGAVGPINPSFAGFSVEWSIDHLFMPYAQAGHYNLTLQLFRNLLETTGAAPTLRIGGNSADETWRPPGATPPAWVEHDIGSPSELIKQLAKFFDELDGGEGKLVMDLNFREGTDPVLALNEIKYLADQFGATRWARHVKALEIGNEVDLYAGTEAYRNQSTWTTALYNEQWNQFAETIARAVQSAVGHQVKFQGATFCCHKDWFQFLPKFIDLNAERLATVSVHSYALSVCGGKNVSLPELLDGLGVARARGVEYWLAETNSVSCGGAHGVSDAFGAGLWAIDWLFNGAALGYRGMNFHGAGSGAAYAPWSYGAGDVPEMLAFARTIGRGAQAYILPAGSRLLDVKSSQHQLSVWSVGHRESGVRKVIVNHRDIAPGAANASVTVRLTHGAWHAEAGLTVFEAPSAYATDGVRLGGQTFDGSTDGHIRGTAQVVRVVAKATNEWRFEMRPGSTAFLTFCPPNQPQLCYQV</sequence>
<dbReference type="KEGG" id="acan:ACA1_052840"/>
<evidence type="ECO:0000313" key="3">
    <source>
        <dbReference type="Proteomes" id="UP000011083"/>
    </source>
</evidence>
<feature type="signal peptide" evidence="1">
    <location>
        <begin position="1"/>
        <end position="23"/>
    </location>
</feature>
<dbReference type="EMBL" id="KB007909">
    <property type="protein sequence ID" value="ELR20592.1"/>
    <property type="molecule type" value="Genomic_DNA"/>
</dbReference>
<gene>
    <name evidence="2" type="ORF">ACA1_052840</name>
</gene>
<dbReference type="SMR" id="L8H5W8"/>
<organism evidence="2 3">
    <name type="scientific">Acanthamoeba castellanii (strain ATCC 30010 / Neff)</name>
    <dbReference type="NCBI Taxonomy" id="1257118"/>
    <lineage>
        <taxon>Eukaryota</taxon>
        <taxon>Amoebozoa</taxon>
        <taxon>Discosea</taxon>
        <taxon>Longamoebia</taxon>
        <taxon>Centramoebida</taxon>
        <taxon>Acanthamoebidae</taxon>
        <taxon>Acanthamoeba</taxon>
    </lineage>
</organism>
<reference evidence="2 3" key="1">
    <citation type="journal article" date="2013" name="Genome Biol.">
        <title>Genome of Acanthamoeba castellanii highlights extensive lateral gene transfer and early evolution of tyrosine kinase signaling.</title>
        <authorList>
            <person name="Clarke M."/>
            <person name="Lohan A.J."/>
            <person name="Liu B."/>
            <person name="Lagkouvardos I."/>
            <person name="Roy S."/>
            <person name="Zafar N."/>
            <person name="Bertelli C."/>
            <person name="Schilde C."/>
            <person name="Kianianmomeni A."/>
            <person name="Burglin T.R."/>
            <person name="Frech C."/>
            <person name="Turcotte B."/>
            <person name="Kopec K.O."/>
            <person name="Synnott J.M."/>
            <person name="Choo C."/>
            <person name="Paponov I."/>
            <person name="Finkler A."/>
            <person name="Soon Heng Tan C."/>
            <person name="Hutchins A.P."/>
            <person name="Weinmeier T."/>
            <person name="Rattei T."/>
            <person name="Chu J.S."/>
            <person name="Gimenez G."/>
            <person name="Irimia M."/>
            <person name="Rigden D.J."/>
            <person name="Fitzpatrick D.A."/>
            <person name="Lorenzo-Morales J."/>
            <person name="Bateman A."/>
            <person name="Chiu C.H."/>
            <person name="Tang P."/>
            <person name="Hegemann P."/>
            <person name="Fromm H."/>
            <person name="Raoult D."/>
            <person name="Greub G."/>
            <person name="Miranda-Saavedra D."/>
            <person name="Chen N."/>
            <person name="Nash P."/>
            <person name="Ginger M.L."/>
            <person name="Horn M."/>
            <person name="Schaap P."/>
            <person name="Caler L."/>
            <person name="Loftus B."/>
        </authorList>
    </citation>
    <scope>NUCLEOTIDE SEQUENCE [LARGE SCALE GENOMIC DNA]</scope>
    <source>
        <strain evidence="2 3">Neff</strain>
    </source>
</reference>
<dbReference type="Proteomes" id="UP000011083">
    <property type="component" value="Unassembled WGS sequence"/>
</dbReference>
<dbReference type="InterPro" id="IPR017853">
    <property type="entry name" value="GH"/>
</dbReference>
<dbReference type="Gene3D" id="3.20.20.80">
    <property type="entry name" value="Glycosidases"/>
    <property type="match status" value="1"/>
</dbReference>
<dbReference type="AlphaFoldDB" id="L8H5W8"/>
<dbReference type="InterPro" id="IPR013780">
    <property type="entry name" value="Glyco_hydro_b"/>
</dbReference>
<dbReference type="GeneID" id="14921458"/>
<dbReference type="OrthoDB" id="2831684at2759"/>
<keyword evidence="2" id="KW-0449">Lipoprotein</keyword>
<dbReference type="VEuPathDB" id="AmoebaDB:ACA1_052840"/>
<evidence type="ECO:0000313" key="2">
    <source>
        <dbReference type="EMBL" id="ELR20592.1"/>
    </source>
</evidence>
<proteinExistence type="predicted"/>
<dbReference type="PANTHER" id="PTHR36183">
    <property type="entry name" value="BETA-GLUCURONIDASE"/>
    <property type="match status" value="1"/>
</dbReference>
<dbReference type="SUPFAM" id="SSF51445">
    <property type="entry name" value="(Trans)glycosidases"/>
    <property type="match status" value="1"/>
</dbReference>
<keyword evidence="3" id="KW-1185">Reference proteome</keyword>
<keyword evidence="1" id="KW-0732">Signal</keyword>
<protein>
    <submittedName>
        <fullName evidence="2">Lipoprotein, putative</fullName>
    </submittedName>
</protein>
<dbReference type="RefSeq" id="XP_004343995.1">
    <property type="nucleotide sequence ID" value="XM_004343945.1"/>
</dbReference>
<feature type="chain" id="PRO_5003990441" evidence="1">
    <location>
        <begin position="24"/>
        <end position="508"/>
    </location>
</feature>
<dbReference type="PANTHER" id="PTHR36183:SF2">
    <property type="entry name" value="BETA-GLUCURONIDASE C-TERMINAL DOMAIN-CONTAINING PROTEIN"/>
    <property type="match status" value="1"/>
</dbReference>